<dbReference type="GeneID" id="8859846"/>
<dbReference type="InParanoid" id="D2V9L3"/>
<sequence>MPSQKELFQMFLTILALMGGTMFILSDFFLNILVRKSMKLLGWNELFDYESITGCFLCGSMQVHNLKVKKLYLSQNQSLSGNINDLYIVIPWYLVAREVIAKKWNEKSKSFLALPRFVVIGGDLNCSNESSSQSVAESLGFDTVIVEGMGFFDLKINGENLSIDIDRLEIFDSFAFERNASNFQSLALYSNGKFKVNNVKILSNIHHDDPTKNFDRSKQDEKSVSYYNWVQDNTNNLSTEWLFEDGKSSHTSVAVLCKKHNQHNFIQMQTHLSNNPTPHNTFNIPPEKFQQSQIINYLSQYLPSFKF</sequence>
<dbReference type="AlphaFoldDB" id="D2V9L3"/>
<organism evidence="3">
    <name type="scientific">Naegleria gruberi</name>
    <name type="common">Amoeba</name>
    <dbReference type="NCBI Taxonomy" id="5762"/>
    <lineage>
        <taxon>Eukaryota</taxon>
        <taxon>Discoba</taxon>
        <taxon>Heterolobosea</taxon>
        <taxon>Tetramitia</taxon>
        <taxon>Eutetramitia</taxon>
        <taxon>Vahlkampfiidae</taxon>
        <taxon>Naegleria</taxon>
    </lineage>
</organism>
<keyword evidence="1" id="KW-0812">Transmembrane</keyword>
<keyword evidence="1" id="KW-0472">Membrane</keyword>
<dbReference type="RefSeq" id="XP_002679352.1">
    <property type="nucleotide sequence ID" value="XM_002679306.1"/>
</dbReference>
<dbReference type="OMA" id="LYIVIPW"/>
<accession>D2V9L3</accession>
<proteinExistence type="predicted"/>
<dbReference type="OrthoDB" id="10256766at2759"/>
<protein>
    <submittedName>
        <fullName evidence="2">Predicted protein</fullName>
    </submittedName>
</protein>
<feature type="transmembrane region" description="Helical" evidence="1">
    <location>
        <begin position="12"/>
        <end position="34"/>
    </location>
</feature>
<keyword evidence="1" id="KW-1133">Transmembrane helix</keyword>
<reference evidence="2 3" key="1">
    <citation type="journal article" date="2010" name="Cell">
        <title>The genome of Naegleria gruberi illuminates early eukaryotic versatility.</title>
        <authorList>
            <person name="Fritz-Laylin L.K."/>
            <person name="Prochnik S.E."/>
            <person name="Ginger M.L."/>
            <person name="Dacks J.B."/>
            <person name="Carpenter M.L."/>
            <person name="Field M.C."/>
            <person name="Kuo A."/>
            <person name="Paredez A."/>
            <person name="Chapman J."/>
            <person name="Pham J."/>
            <person name="Shu S."/>
            <person name="Neupane R."/>
            <person name="Cipriano M."/>
            <person name="Mancuso J."/>
            <person name="Tu H."/>
            <person name="Salamov A."/>
            <person name="Lindquist E."/>
            <person name="Shapiro H."/>
            <person name="Lucas S."/>
            <person name="Grigoriev I.V."/>
            <person name="Cande W.Z."/>
            <person name="Fulton C."/>
            <person name="Rokhsar D.S."/>
            <person name="Dawson S.C."/>
        </authorList>
    </citation>
    <scope>NUCLEOTIDE SEQUENCE [LARGE SCALE GENOMIC DNA]</scope>
    <source>
        <strain evidence="2 3">NEG-M</strain>
    </source>
</reference>
<dbReference type="KEGG" id="ngr:NAEGRDRAFT_65480"/>
<evidence type="ECO:0000313" key="2">
    <source>
        <dbReference type="EMBL" id="EFC46608.1"/>
    </source>
</evidence>
<dbReference type="Proteomes" id="UP000006671">
    <property type="component" value="Unassembled WGS sequence"/>
</dbReference>
<evidence type="ECO:0000256" key="1">
    <source>
        <dbReference type="SAM" id="Phobius"/>
    </source>
</evidence>
<keyword evidence="3" id="KW-1185">Reference proteome</keyword>
<dbReference type="VEuPathDB" id="AmoebaDB:NAEGRDRAFT_65480"/>
<dbReference type="EMBL" id="GG738858">
    <property type="protein sequence ID" value="EFC46608.1"/>
    <property type="molecule type" value="Genomic_DNA"/>
</dbReference>
<evidence type="ECO:0000313" key="3">
    <source>
        <dbReference type="Proteomes" id="UP000006671"/>
    </source>
</evidence>
<name>D2V9L3_NAEGR</name>
<gene>
    <name evidence="2" type="ORF">NAEGRDRAFT_65480</name>
</gene>